<feature type="active site" evidence="9">
    <location>
        <position position="96"/>
    </location>
</feature>
<dbReference type="Pfam" id="PF01678">
    <property type="entry name" value="DAP_epimerase"/>
    <property type="match status" value="2"/>
</dbReference>
<comment type="subunit">
    <text evidence="8">Homodimer.</text>
</comment>
<sequence length="405" mass="41302">MMGGVSDGGLGMGGTVRYFKGHGTGNDFVILPDPDGVLALTPSLVAALCDRRFGIGADGVLRVVRSAKHADAADMAGDAEWFMDYWNADGSIAEMCGNGVRVYARFLAAQGYAPDPTFPIATRSGVVQASVTPDAVSVTLPAPVVGGGSTATLGGLTFTGTSVDVGNPHLVCALPSGLSLGDLDLTTSPTYDAAAFPTGVNVEFVVPGASEAATFGHIAVDRRPGPDRGHIAVDAPPADRREQGHIAVDAPPADRRDQGHIAVDAPPADVREQGHIAVDAPPADRREQGHIAVDSPPPAQPDRGHIAVDRRGGEFGHIAVDKRPTPVGVDAHVAMRVFERGSGETLSCGSGAIAVAAVALKETGRPTGVVAVDLPGGRLTITLDAHSTTLTGPAVLIATGETLNS</sequence>
<dbReference type="PROSITE" id="PS01326">
    <property type="entry name" value="DAP_EPIMERASE"/>
    <property type="match status" value="1"/>
</dbReference>
<dbReference type="Gene3D" id="3.10.310.10">
    <property type="entry name" value="Diaminopimelate Epimerase, Chain A, domain 1"/>
    <property type="match status" value="3"/>
</dbReference>
<feature type="site" description="Could be important to modulate the pK values of the two catalytic cysteine residues" evidence="8">
    <location>
        <position position="169"/>
    </location>
</feature>
<comment type="function">
    <text evidence="8">Catalyzes the stereoinversion of LL-2,6-diaminopimelate (L,L-DAP) to meso-diaminopimelate (meso-DAP), a precursor of L-lysine and an essential component of the bacterial peptidoglycan.</text>
</comment>
<accession>A0ABQ4CX08</accession>
<evidence type="ECO:0000256" key="5">
    <source>
        <dbReference type="ARBA" id="ARBA00023154"/>
    </source>
</evidence>
<comment type="caution">
    <text evidence="10">The sequence shown here is derived from an EMBL/GenBank/DDBJ whole genome shotgun (WGS) entry which is preliminary data.</text>
</comment>
<evidence type="ECO:0000256" key="3">
    <source>
        <dbReference type="ARBA" id="ARBA00013080"/>
    </source>
</evidence>
<protein>
    <recommendedName>
        <fullName evidence="3 8">Diaminopimelate epimerase</fullName>
        <shortName evidence="8">DAP epimerase</shortName>
        <ecNumber evidence="3 8">5.1.1.7</ecNumber>
    </recommendedName>
    <alternativeName>
        <fullName evidence="8">PLP-independent amino acid racemase</fullName>
    </alternativeName>
</protein>
<keyword evidence="5 8" id="KW-0457">Lysine biosynthesis</keyword>
<comment type="catalytic activity">
    <reaction evidence="7 8">
        <text>(2S,6S)-2,6-diaminopimelate = meso-2,6-diaminopimelate</text>
        <dbReference type="Rhea" id="RHEA:15393"/>
        <dbReference type="ChEBI" id="CHEBI:57609"/>
        <dbReference type="ChEBI" id="CHEBI:57791"/>
        <dbReference type="EC" id="5.1.1.7"/>
    </reaction>
</comment>
<evidence type="ECO:0000313" key="11">
    <source>
        <dbReference type="Proteomes" id="UP000604117"/>
    </source>
</evidence>
<keyword evidence="4 8" id="KW-0028">Amino-acid biosynthesis</keyword>
<evidence type="ECO:0000313" key="10">
    <source>
        <dbReference type="EMBL" id="GIF75816.1"/>
    </source>
</evidence>
<comment type="similarity">
    <text evidence="2 8">Belongs to the diaminopimelate epimerase family.</text>
</comment>
<evidence type="ECO:0000256" key="8">
    <source>
        <dbReference type="HAMAP-Rule" id="MF_00197"/>
    </source>
</evidence>
<feature type="binding site" evidence="8">
    <location>
        <position position="87"/>
    </location>
    <ligand>
        <name>substrate</name>
    </ligand>
</feature>
<comment type="caution">
    <text evidence="8">Lacks conserved residue(s) required for the propagation of feature annotation.</text>
</comment>
<evidence type="ECO:0000256" key="4">
    <source>
        <dbReference type="ARBA" id="ARBA00022605"/>
    </source>
</evidence>
<feature type="active site" description="Proton acceptor" evidence="8">
    <location>
        <position position="348"/>
    </location>
</feature>
<keyword evidence="8" id="KW-0963">Cytoplasm</keyword>
<feature type="binding site" evidence="8">
    <location>
        <position position="167"/>
    </location>
    <ligand>
        <name>substrate</name>
    </ligand>
</feature>
<dbReference type="PANTHER" id="PTHR31689">
    <property type="entry name" value="DIAMINOPIMELATE EPIMERASE, CHLOROPLASTIC"/>
    <property type="match status" value="1"/>
</dbReference>
<evidence type="ECO:0000256" key="1">
    <source>
        <dbReference type="ARBA" id="ARBA00005196"/>
    </source>
</evidence>
<keyword evidence="11" id="KW-1185">Reference proteome</keyword>
<comment type="pathway">
    <text evidence="1 8">Amino-acid biosynthesis; L-lysine biosynthesis via DAP pathway; DL-2,6-diaminopimelate from LL-2,6-diaminopimelate: step 1/1.</text>
</comment>
<feature type="binding site" evidence="8">
    <location>
        <position position="26"/>
    </location>
    <ligand>
        <name>substrate</name>
    </ligand>
</feature>
<reference evidence="10 11" key="1">
    <citation type="submission" date="2021-01" db="EMBL/GenBank/DDBJ databases">
        <title>Whole genome shotgun sequence of Asanoa siamensis NBRC 107932.</title>
        <authorList>
            <person name="Komaki H."/>
            <person name="Tamura T."/>
        </authorList>
    </citation>
    <scope>NUCLEOTIDE SEQUENCE [LARGE SCALE GENOMIC DNA]</scope>
    <source>
        <strain evidence="10 11">NBRC 107932</strain>
    </source>
</reference>
<dbReference type="NCBIfam" id="TIGR00652">
    <property type="entry name" value="DapF"/>
    <property type="match status" value="1"/>
</dbReference>
<comment type="subcellular location">
    <subcellularLocation>
        <location evidence="8">Cytoplasm</location>
    </subcellularLocation>
</comment>
<dbReference type="EMBL" id="BONE01000048">
    <property type="protein sequence ID" value="GIF75816.1"/>
    <property type="molecule type" value="Genomic_DNA"/>
</dbReference>
<feature type="binding site" evidence="8">
    <location>
        <begin position="339"/>
        <end position="340"/>
    </location>
    <ligand>
        <name>substrate</name>
    </ligand>
</feature>
<proteinExistence type="inferred from homology"/>
<feature type="site" description="Could be important to modulate the pK values of the two catalytic cysteine residues" evidence="8">
    <location>
        <position position="339"/>
    </location>
</feature>
<organism evidence="10 11">
    <name type="scientific">Asanoa siamensis</name>
    <dbReference type="NCBI Taxonomy" id="926357"/>
    <lineage>
        <taxon>Bacteria</taxon>
        <taxon>Bacillati</taxon>
        <taxon>Actinomycetota</taxon>
        <taxon>Actinomycetes</taxon>
        <taxon>Micromonosporales</taxon>
        <taxon>Micromonosporaceae</taxon>
        <taxon>Asanoa</taxon>
    </lineage>
</organism>
<dbReference type="InterPro" id="IPR001653">
    <property type="entry name" value="DAP_epimerase_DapF"/>
</dbReference>
<dbReference type="HAMAP" id="MF_00197">
    <property type="entry name" value="DAP_epimerase"/>
    <property type="match status" value="1"/>
</dbReference>
<dbReference type="SUPFAM" id="SSF54506">
    <property type="entry name" value="Diaminopimelate epimerase-like"/>
    <property type="match status" value="3"/>
</dbReference>
<evidence type="ECO:0000256" key="2">
    <source>
        <dbReference type="ARBA" id="ARBA00010219"/>
    </source>
</evidence>
<name>A0ABQ4CX08_9ACTN</name>
<feature type="binding site" evidence="8">
    <location>
        <begin position="349"/>
        <end position="350"/>
    </location>
    <ligand>
        <name>substrate</name>
    </ligand>
</feature>
<dbReference type="InterPro" id="IPR018510">
    <property type="entry name" value="DAP_epimerase_AS"/>
</dbReference>
<dbReference type="EC" id="5.1.1.7" evidence="3 8"/>
<gene>
    <name evidence="8" type="primary">dapF</name>
    <name evidence="10" type="ORF">Asi02nite_53340</name>
</gene>
<dbReference type="Proteomes" id="UP000604117">
    <property type="component" value="Unassembled WGS sequence"/>
</dbReference>
<evidence type="ECO:0000256" key="6">
    <source>
        <dbReference type="ARBA" id="ARBA00023235"/>
    </source>
</evidence>
<dbReference type="PANTHER" id="PTHR31689:SF0">
    <property type="entry name" value="DIAMINOPIMELATE EPIMERASE"/>
    <property type="match status" value="1"/>
</dbReference>
<feature type="active site" description="Proton donor" evidence="8">
    <location>
        <position position="96"/>
    </location>
</feature>
<feature type="binding site" evidence="8">
    <location>
        <begin position="97"/>
        <end position="98"/>
    </location>
    <ligand>
        <name>substrate</name>
    </ligand>
</feature>
<evidence type="ECO:0000256" key="9">
    <source>
        <dbReference type="PROSITE-ProRule" id="PRU10125"/>
    </source>
</evidence>
<evidence type="ECO:0000256" key="7">
    <source>
        <dbReference type="ARBA" id="ARBA00051712"/>
    </source>
</evidence>
<keyword evidence="6 8" id="KW-0413">Isomerase</keyword>